<sequence length="57" mass="6489">MPVVLIDKNFDPPHAIARFRLKSQATNFLKLLQQQDHANLFRYGLTSPAPSQAEPEQ</sequence>
<name>A0ABW6IDQ7_9CYAN</name>
<dbReference type="EMBL" id="JBHZOL010000032">
    <property type="protein sequence ID" value="MFE4105775.1"/>
    <property type="molecule type" value="Genomic_DNA"/>
</dbReference>
<keyword evidence="2" id="KW-1185">Reference proteome</keyword>
<reference evidence="1 2" key="1">
    <citation type="submission" date="2024-10" db="EMBL/GenBank/DDBJ databases">
        <authorList>
            <person name="Ratan Roy A."/>
            <person name="Morales Sandoval P.H."/>
            <person name="De Los Santos Villalobos S."/>
            <person name="Chakraborty S."/>
            <person name="Mukherjee J."/>
        </authorList>
    </citation>
    <scope>NUCLEOTIDE SEQUENCE [LARGE SCALE GENOMIC DNA]</scope>
    <source>
        <strain evidence="1 2">S1</strain>
    </source>
</reference>
<dbReference type="RefSeq" id="WP_377962894.1">
    <property type="nucleotide sequence ID" value="NZ_JBHZOL010000032.1"/>
</dbReference>
<dbReference type="Proteomes" id="UP001600165">
    <property type="component" value="Unassembled WGS sequence"/>
</dbReference>
<evidence type="ECO:0000313" key="2">
    <source>
        <dbReference type="Proteomes" id="UP001600165"/>
    </source>
</evidence>
<organism evidence="1 2">
    <name type="scientific">Almyronema epifaneia S1</name>
    <dbReference type="NCBI Taxonomy" id="2991925"/>
    <lineage>
        <taxon>Bacteria</taxon>
        <taxon>Bacillati</taxon>
        <taxon>Cyanobacteriota</taxon>
        <taxon>Cyanophyceae</taxon>
        <taxon>Nodosilineales</taxon>
        <taxon>Nodosilineaceae</taxon>
        <taxon>Almyronema</taxon>
        <taxon>Almyronema epifaneia</taxon>
    </lineage>
</organism>
<comment type="caution">
    <text evidence="1">The sequence shown here is derived from an EMBL/GenBank/DDBJ whole genome shotgun (WGS) entry which is preliminary data.</text>
</comment>
<accession>A0ABW6IDQ7</accession>
<evidence type="ECO:0000313" key="1">
    <source>
        <dbReference type="EMBL" id="MFE4105775.1"/>
    </source>
</evidence>
<gene>
    <name evidence="1" type="ORF">ACFVKH_05770</name>
</gene>
<proteinExistence type="predicted"/>
<protein>
    <submittedName>
        <fullName evidence="1">Uncharacterized protein</fullName>
    </submittedName>
</protein>